<dbReference type="PANTHER" id="PTHR43378:SF2">
    <property type="entry name" value="UDP-3-O-ACYLGLUCOSAMINE N-ACYLTRANSFERASE 1, MITOCHONDRIAL-RELATED"/>
    <property type="match status" value="1"/>
</dbReference>
<keyword evidence="3 4" id="KW-0012">Acyltransferase</keyword>
<keyword evidence="4" id="KW-0443">Lipid metabolism</keyword>
<dbReference type="PANTHER" id="PTHR43378">
    <property type="entry name" value="UDP-3-O-ACYLGLUCOSAMINE N-ACYLTRANSFERASE"/>
    <property type="match status" value="1"/>
</dbReference>
<gene>
    <name evidence="4 6" type="primary">lpxD</name>
    <name evidence="6" type="ORF">MoryE10_04350</name>
</gene>
<dbReference type="KEGG" id="moz:MoryE10_04350"/>
<reference evidence="6" key="1">
    <citation type="submission" date="2019-06" db="EMBL/GenBank/DDBJ databases">
        <title>Complete genome sequence of Methylogaea oryzae strain JCM16910.</title>
        <authorList>
            <person name="Asakawa S."/>
        </authorList>
    </citation>
    <scope>NUCLEOTIDE SEQUENCE</scope>
    <source>
        <strain evidence="6">E10</strain>
    </source>
</reference>
<dbReference type="NCBIfam" id="NF002060">
    <property type="entry name" value="PRK00892.1"/>
    <property type="match status" value="1"/>
</dbReference>
<comment type="subunit">
    <text evidence="4">Homotrimer.</text>
</comment>
<dbReference type="RefSeq" id="WP_221048064.1">
    <property type="nucleotide sequence ID" value="NZ_AP019782.1"/>
</dbReference>
<comment type="function">
    <text evidence="4">Catalyzes the N-acylation of UDP-3-O-acylglucosamine using 3-hydroxyacyl-ACP as the acyl donor. Is involved in the biosynthesis of lipid A, a phosphorylated glycolipid that anchors the lipopolysaccharide to the outer membrane of the cell.</text>
</comment>
<dbReference type="GO" id="GO:0016410">
    <property type="term" value="F:N-acyltransferase activity"/>
    <property type="evidence" value="ECO:0007669"/>
    <property type="project" value="InterPro"/>
</dbReference>
<dbReference type="GO" id="GO:0009245">
    <property type="term" value="P:lipid A biosynthetic process"/>
    <property type="evidence" value="ECO:0007669"/>
    <property type="project" value="UniProtKB-UniRule"/>
</dbReference>
<dbReference type="Proteomes" id="UP000824988">
    <property type="component" value="Chromosome"/>
</dbReference>
<keyword evidence="4" id="KW-0444">Lipid biosynthesis</keyword>
<proteinExistence type="inferred from homology"/>
<dbReference type="InterPro" id="IPR007691">
    <property type="entry name" value="LpxD"/>
</dbReference>
<dbReference type="PROSITE" id="PS00101">
    <property type="entry name" value="HEXAPEP_TRANSFERASES"/>
    <property type="match status" value="1"/>
</dbReference>
<dbReference type="CDD" id="cd03352">
    <property type="entry name" value="LbH_LpxD"/>
    <property type="match status" value="1"/>
</dbReference>
<comment type="pathway">
    <text evidence="4">Bacterial outer membrane biogenesis; LPS lipid A biosynthesis.</text>
</comment>
<dbReference type="Pfam" id="PF00132">
    <property type="entry name" value="Hexapep"/>
    <property type="match status" value="2"/>
</dbReference>
<evidence type="ECO:0000313" key="7">
    <source>
        <dbReference type="Proteomes" id="UP000824988"/>
    </source>
</evidence>
<sequence>MNLRTSEIFQRFKDQGLLTEHRGPDSTVQRIAPIEDCGPGDLVFADRAKFLDTLRAQRPAAVVADRALAEQLAEQTELAVLVSPNVKLAMALLRQAYDDRDLRISEWPRVHATAVIHDSVALPDDAIVGPGAVIGANVRLGANTVIMANAVVEHDAVIGANTVLHPGVVVCYNCEIGSDCILKPGCVIGAEGFGFAQDERRRNYRIPHMGRVVIGDRVVIGANTTVDRGTYGETRIKSGTIVDALCHFGHNVELGEDCIICAQTGLSGSTRFGNRVIATGQTGTIDHVQVPDNTVLLHRAGLPNSIKEPGMYAGGPAQPLKEYKRNIAMLPRLHEMWTRLKALEKKLDDSSE</sequence>
<comment type="catalytic activity">
    <reaction evidence="4">
        <text>a UDP-3-O-[(3R)-3-hydroxyacyl]-alpha-D-glucosamine + a (3R)-hydroxyacyl-[ACP] = a UDP-2-N,3-O-bis[(3R)-3-hydroxyacyl]-alpha-D-glucosamine + holo-[ACP] + H(+)</text>
        <dbReference type="Rhea" id="RHEA:53836"/>
        <dbReference type="Rhea" id="RHEA-COMP:9685"/>
        <dbReference type="Rhea" id="RHEA-COMP:9945"/>
        <dbReference type="ChEBI" id="CHEBI:15378"/>
        <dbReference type="ChEBI" id="CHEBI:64479"/>
        <dbReference type="ChEBI" id="CHEBI:78827"/>
        <dbReference type="ChEBI" id="CHEBI:137740"/>
        <dbReference type="ChEBI" id="CHEBI:137748"/>
        <dbReference type="EC" id="2.3.1.191"/>
    </reaction>
</comment>
<evidence type="ECO:0000259" key="5">
    <source>
        <dbReference type="Pfam" id="PF04613"/>
    </source>
</evidence>
<comment type="similarity">
    <text evidence="4">Belongs to the transferase hexapeptide repeat family. LpxD subfamily.</text>
</comment>
<evidence type="ECO:0000256" key="1">
    <source>
        <dbReference type="ARBA" id="ARBA00022679"/>
    </source>
</evidence>
<keyword evidence="2 4" id="KW-0677">Repeat</keyword>
<dbReference type="InterPro" id="IPR020573">
    <property type="entry name" value="UDP_GlcNAc_AcTrfase_non-rep"/>
</dbReference>
<keyword evidence="4" id="KW-0441">Lipid A biosynthesis</keyword>
<dbReference type="UniPathway" id="UPA00973"/>
<evidence type="ECO:0000256" key="4">
    <source>
        <dbReference type="HAMAP-Rule" id="MF_00523"/>
    </source>
</evidence>
<evidence type="ECO:0000313" key="6">
    <source>
        <dbReference type="EMBL" id="BBL69829.1"/>
    </source>
</evidence>
<dbReference type="HAMAP" id="MF_00523">
    <property type="entry name" value="LpxD"/>
    <property type="match status" value="1"/>
</dbReference>
<dbReference type="GO" id="GO:0016020">
    <property type="term" value="C:membrane"/>
    <property type="evidence" value="ECO:0007669"/>
    <property type="project" value="GOC"/>
</dbReference>
<dbReference type="GO" id="GO:0103118">
    <property type="term" value="F:UDP-3-O-[(3R)-3-hydroxyacyl]-glucosamine N-acyltransferase activity"/>
    <property type="evidence" value="ECO:0007669"/>
    <property type="project" value="UniProtKB-EC"/>
</dbReference>
<dbReference type="InterPro" id="IPR018357">
    <property type="entry name" value="Hexapep_transf_CS"/>
</dbReference>
<feature type="active site" description="Proton acceptor" evidence="4">
    <location>
        <position position="250"/>
    </location>
</feature>
<dbReference type="AlphaFoldDB" id="A0A8D4VNK3"/>
<name>A0A8D4VNK3_9GAMM</name>
<feature type="domain" description="UDP-3-O-[3-hydroxymyristoyl] glucosamine N-acyltransferase non-repeat region" evidence="5">
    <location>
        <begin position="26"/>
        <end position="94"/>
    </location>
</feature>
<dbReference type="NCBIfam" id="TIGR01853">
    <property type="entry name" value="lipid_A_lpxD"/>
    <property type="match status" value="1"/>
</dbReference>
<protein>
    <recommendedName>
        <fullName evidence="4">UDP-3-O-acylglucosamine N-acyltransferase</fullName>
        <ecNumber evidence="4">2.3.1.191</ecNumber>
    </recommendedName>
</protein>
<dbReference type="EMBL" id="AP019782">
    <property type="protein sequence ID" value="BBL69829.1"/>
    <property type="molecule type" value="Genomic_DNA"/>
</dbReference>
<keyword evidence="7" id="KW-1185">Reference proteome</keyword>
<organism evidence="6 7">
    <name type="scientific">Methylogaea oryzae</name>
    <dbReference type="NCBI Taxonomy" id="1295382"/>
    <lineage>
        <taxon>Bacteria</taxon>
        <taxon>Pseudomonadati</taxon>
        <taxon>Pseudomonadota</taxon>
        <taxon>Gammaproteobacteria</taxon>
        <taxon>Methylococcales</taxon>
        <taxon>Methylococcaceae</taxon>
        <taxon>Methylogaea</taxon>
    </lineage>
</organism>
<evidence type="ECO:0000256" key="3">
    <source>
        <dbReference type="ARBA" id="ARBA00023315"/>
    </source>
</evidence>
<dbReference type="EC" id="2.3.1.191" evidence="4"/>
<accession>A0A8D4VNK3</accession>
<dbReference type="Pfam" id="PF14602">
    <property type="entry name" value="Hexapep_2"/>
    <property type="match status" value="1"/>
</dbReference>
<dbReference type="InterPro" id="IPR001451">
    <property type="entry name" value="Hexapep"/>
</dbReference>
<keyword evidence="1 4" id="KW-0808">Transferase</keyword>
<dbReference type="Pfam" id="PF04613">
    <property type="entry name" value="LpxD"/>
    <property type="match status" value="1"/>
</dbReference>
<evidence type="ECO:0000256" key="2">
    <source>
        <dbReference type="ARBA" id="ARBA00022737"/>
    </source>
</evidence>